<reference evidence="9 10" key="1">
    <citation type="submission" date="2020-07" db="EMBL/GenBank/DDBJ databases">
        <title>Pusillimonas sp. nov., isolated from poultry manure in Taiwan.</title>
        <authorList>
            <person name="Lin S.-Y."/>
            <person name="Tang Y.-S."/>
            <person name="Young C.-C."/>
        </authorList>
    </citation>
    <scope>NUCLEOTIDE SEQUENCE [LARGE SCALE GENOMIC DNA]</scope>
    <source>
        <strain evidence="9 10">CC-YST705</strain>
    </source>
</reference>
<keyword evidence="2 7" id="KW-0813">Transport</keyword>
<feature type="transmembrane region" description="Helical" evidence="7">
    <location>
        <begin position="12"/>
        <end position="32"/>
    </location>
</feature>
<dbReference type="Gene3D" id="1.10.3720.10">
    <property type="entry name" value="MetI-like"/>
    <property type="match status" value="1"/>
</dbReference>
<evidence type="ECO:0000256" key="5">
    <source>
        <dbReference type="ARBA" id="ARBA00022989"/>
    </source>
</evidence>
<gene>
    <name evidence="9" type="ORF">H0484_11280</name>
</gene>
<keyword evidence="6 7" id="KW-0472">Membrane</keyword>
<accession>A0ABS8CFH7</accession>
<proteinExistence type="inferred from homology"/>
<evidence type="ECO:0000313" key="9">
    <source>
        <dbReference type="EMBL" id="MCB5364329.1"/>
    </source>
</evidence>
<name>A0ABS8CFH7_9BURK</name>
<comment type="caution">
    <text evidence="9">The sequence shown here is derived from an EMBL/GenBank/DDBJ whole genome shotgun (WGS) entry which is preliminary data.</text>
</comment>
<dbReference type="PANTHER" id="PTHR30151:SF25">
    <property type="entry name" value="TAURINE TRANSPORT SYSTEM PERMEASE PROTEIN TAUC"/>
    <property type="match status" value="1"/>
</dbReference>
<dbReference type="PROSITE" id="PS50928">
    <property type="entry name" value="ABC_TM1"/>
    <property type="match status" value="1"/>
</dbReference>
<evidence type="ECO:0000259" key="8">
    <source>
        <dbReference type="PROSITE" id="PS50928"/>
    </source>
</evidence>
<comment type="subcellular location">
    <subcellularLocation>
        <location evidence="1 7">Cell membrane</location>
        <topology evidence="1 7">Multi-pass membrane protein</topology>
    </subcellularLocation>
</comment>
<evidence type="ECO:0000313" key="10">
    <source>
        <dbReference type="Proteomes" id="UP000776983"/>
    </source>
</evidence>
<protein>
    <submittedName>
        <fullName evidence="9">ABC transporter permease</fullName>
    </submittedName>
</protein>
<sequence length="256" mass="27762">MTLGRLWEKWGWGWLFIFVVGAVLEACVQSGAIKAAIVPPPTRVLETTWGLVVGGGLWGPVWHTASLLMVGWASACVCGAALGLAMGFNRRVYALFEVLVELIRPIPKPALVPPLMLLLGMGPGMEIAIVFLGAFFPVLIAAIQAAQGLDPVRLDAARTLRVGKWATIRHVIVPQSLPMVLSGMKISLALAIVLAVLAEMLTGTGGLGAMIVDLQRSFRAREMYAWVLVLAVFGCLLVYGFEWLERRLTFWQAEAQ</sequence>
<keyword evidence="5 7" id="KW-1133">Transmembrane helix</keyword>
<dbReference type="InterPro" id="IPR000515">
    <property type="entry name" value="MetI-like"/>
</dbReference>
<dbReference type="PANTHER" id="PTHR30151">
    <property type="entry name" value="ALKANE SULFONATE ABC TRANSPORTER-RELATED, MEMBRANE SUBUNIT"/>
    <property type="match status" value="1"/>
</dbReference>
<dbReference type="SUPFAM" id="SSF161098">
    <property type="entry name" value="MetI-like"/>
    <property type="match status" value="1"/>
</dbReference>
<feature type="transmembrane region" description="Helical" evidence="7">
    <location>
        <begin position="110"/>
        <end position="143"/>
    </location>
</feature>
<feature type="transmembrane region" description="Helical" evidence="7">
    <location>
        <begin position="186"/>
        <end position="211"/>
    </location>
</feature>
<keyword evidence="10" id="KW-1185">Reference proteome</keyword>
<evidence type="ECO:0000256" key="7">
    <source>
        <dbReference type="RuleBase" id="RU363032"/>
    </source>
</evidence>
<evidence type="ECO:0000256" key="3">
    <source>
        <dbReference type="ARBA" id="ARBA00022475"/>
    </source>
</evidence>
<feature type="domain" description="ABC transmembrane type-1" evidence="8">
    <location>
        <begin position="61"/>
        <end position="245"/>
    </location>
</feature>
<keyword evidence="3" id="KW-1003">Cell membrane</keyword>
<feature type="transmembrane region" description="Helical" evidence="7">
    <location>
        <begin position="223"/>
        <end position="241"/>
    </location>
</feature>
<dbReference type="InterPro" id="IPR035906">
    <property type="entry name" value="MetI-like_sf"/>
</dbReference>
<dbReference type="Pfam" id="PF00528">
    <property type="entry name" value="BPD_transp_1"/>
    <property type="match status" value="1"/>
</dbReference>
<keyword evidence="4 7" id="KW-0812">Transmembrane</keyword>
<evidence type="ECO:0000256" key="6">
    <source>
        <dbReference type="ARBA" id="ARBA00023136"/>
    </source>
</evidence>
<dbReference type="CDD" id="cd06261">
    <property type="entry name" value="TM_PBP2"/>
    <property type="match status" value="1"/>
</dbReference>
<organism evidence="9 10">
    <name type="scientific">Mesopusillimonas faecipullorum</name>
    <dbReference type="NCBI Taxonomy" id="2755040"/>
    <lineage>
        <taxon>Bacteria</taxon>
        <taxon>Pseudomonadati</taxon>
        <taxon>Pseudomonadota</taxon>
        <taxon>Betaproteobacteria</taxon>
        <taxon>Burkholderiales</taxon>
        <taxon>Alcaligenaceae</taxon>
        <taxon>Mesopusillimonas</taxon>
    </lineage>
</organism>
<evidence type="ECO:0000256" key="2">
    <source>
        <dbReference type="ARBA" id="ARBA00022448"/>
    </source>
</evidence>
<comment type="similarity">
    <text evidence="7">Belongs to the binding-protein-dependent transport system permease family.</text>
</comment>
<dbReference type="EMBL" id="JACDXW010000005">
    <property type="protein sequence ID" value="MCB5364329.1"/>
    <property type="molecule type" value="Genomic_DNA"/>
</dbReference>
<evidence type="ECO:0000256" key="4">
    <source>
        <dbReference type="ARBA" id="ARBA00022692"/>
    </source>
</evidence>
<feature type="transmembrane region" description="Helical" evidence="7">
    <location>
        <begin position="44"/>
        <end position="63"/>
    </location>
</feature>
<dbReference type="RefSeq" id="WP_226954744.1">
    <property type="nucleotide sequence ID" value="NZ_JACDXW010000005.1"/>
</dbReference>
<dbReference type="Proteomes" id="UP000776983">
    <property type="component" value="Unassembled WGS sequence"/>
</dbReference>
<feature type="transmembrane region" description="Helical" evidence="7">
    <location>
        <begin position="69"/>
        <end position="89"/>
    </location>
</feature>
<evidence type="ECO:0000256" key="1">
    <source>
        <dbReference type="ARBA" id="ARBA00004651"/>
    </source>
</evidence>